<reference evidence="1 2" key="1">
    <citation type="submission" date="2018-07" db="EMBL/GenBank/DDBJ databases">
        <title>Diversity of Mesorhizobium strains in Brazil.</title>
        <authorList>
            <person name="Helene L.C.F."/>
            <person name="Dall'Agnol R."/>
            <person name="Delamuta J.R.M."/>
            <person name="Hungria M."/>
        </authorList>
    </citation>
    <scope>NUCLEOTIDE SEQUENCE [LARGE SCALE GENOMIC DNA]</scope>
    <source>
        <strain evidence="1 2">CNPSo 3140</strain>
    </source>
</reference>
<organism evidence="1 2">
    <name type="scientific">Mesorhizobium atlanticum</name>
    <dbReference type="NCBI Taxonomy" id="2233532"/>
    <lineage>
        <taxon>Bacteria</taxon>
        <taxon>Pseudomonadati</taxon>
        <taxon>Pseudomonadota</taxon>
        <taxon>Alphaproteobacteria</taxon>
        <taxon>Hyphomicrobiales</taxon>
        <taxon>Phyllobacteriaceae</taxon>
        <taxon>Mesorhizobium</taxon>
    </lineage>
</organism>
<name>A0A330GJR7_9HYPH</name>
<dbReference type="AlphaFoldDB" id="A0A330GJR7"/>
<protein>
    <submittedName>
        <fullName evidence="1">Uncharacterized protein</fullName>
    </submittedName>
</protein>
<proteinExistence type="predicted"/>
<accession>A0A330GJR7</accession>
<dbReference type="Proteomes" id="UP000251956">
    <property type="component" value="Unassembled WGS sequence"/>
</dbReference>
<sequence>MRSASEVADVFRRHGAAYRQARAGHLGRVERRVMAAIEACAKEKQLGRDLCQFTTARCTWF</sequence>
<comment type="caution">
    <text evidence="1">The sequence shown here is derived from an EMBL/GenBank/DDBJ whole genome shotgun (WGS) entry which is preliminary data.</text>
</comment>
<evidence type="ECO:0000313" key="1">
    <source>
        <dbReference type="EMBL" id="RAZ73028.1"/>
    </source>
</evidence>
<evidence type="ECO:0000313" key="2">
    <source>
        <dbReference type="Proteomes" id="UP000251956"/>
    </source>
</evidence>
<keyword evidence="2" id="KW-1185">Reference proteome</keyword>
<dbReference type="OrthoDB" id="6979325at2"/>
<gene>
    <name evidence="1" type="ORF">DPM35_27065</name>
</gene>
<dbReference type="EMBL" id="QMBQ01000009">
    <property type="protein sequence ID" value="RAZ73028.1"/>
    <property type="molecule type" value="Genomic_DNA"/>
</dbReference>